<evidence type="ECO:0000259" key="13">
    <source>
        <dbReference type="Pfam" id="PF02234"/>
    </source>
</evidence>
<protein>
    <recommendedName>
        <fullName evidence="9">Cyclin-dependent kinase inhibitor 1C</fullName>
    </recommendedName>
    <alternativeName>
        <fullName evidence="10">Cyclin-dependent kinase inhibitor p57</fullName>
    </alternativeName>
    <alternativeName>
        <fullName evidence="11">p57Kip2</fullName>
    </alternativeName>
</protein>
<dbReference type="GO" id="GO:0045930">
    <property type="term" value="P:negative regulation of mitotic cell cycle"/>
    <property type="evidence" value="ECO:0007669"/>
    <property type="project" value="TreeGrafter"/>
</dbReference>
<evidence type="ECO:0000256" key="2">
    <source>
        <dbReference type="ARBA" id="ARBA00006726"/>
    </source>
</evidence>
<evidence type="ECO:0000256" key="1">
    <source>
        <dbReference type="ARBA" id="ARBA00004123"/>
    </source>
</evidence>
<comment type="similarity">
    <text evidence="2">Belongs to the CDI family.</text>
</comment>
<accession>A0AAD7X0Y3</accession>
<dbReference type="InterPro" id="IPR044898">
    <property type="entry name" value="CDI_dom_sf"/>
</dbReference>
<keyword evidence="5" id="KW-0539">Nucleus</keyword>
<evidence type="ECO:0000256" key="7">
    <source>
        <dbReference type="ARBA" id="ARBA00054284"/>
    </source>
</evidence>
<feature type="domain" description="Cyclin-dependent kinase inhibitor" evidence="13">
    <location>
        <begin position="31"/>
        <end position="78"/>
    </location>
</feature>
<reference evidence="14" key="1">
    <citation type="journal article" date="2023" name="Science">
        <title>Genome structures resolve the early diversification of teleost fishes.</title>
        <authorList>
            <person name="Parey E."/>
            <person name="Louis A."/>
            <person name="Montfort J."/>
            <person name="Bouchez O."/>
            <person name="Roques C."/>
            <person name="Iampietro C."/>
            <person name="Lluch J."/>
            <person name="Castinel A."/>
            <person name="Donnadieu C."/>
            <person name="Desvignes T."/>
            <person name="Floi Bucao C."/>
            <person name="Jouanno E."/>
            <person name="Wen M."/>
            <person name="Mejri S."/>
            <person name="Dirks R."/>
            <person name="Jansen H."/>
            <person name="Henkel C."/>
            <person name="Chen W.J."/>
            <person name="Zahm M."/>
            <person name="Cabau C."/>
            <person name="Klopp C."/>
            <person name="Thompson A.W."/>
            <person name="Robinson-Rechavi M."/>
            <person name="Braasch I."/>
            <person name="Lecointre G."/>
            <person name="Bobe J."/>
            <person name="Postlethwait J.H."/>
            <person name="Berthelot C."/>
            <person name="Roest Crollius H."/>
            <person name="Guiguen Y."/>
        </authorList>
    </citation>
    <scope>NUCLEOTIDE SEQUENCE</scope>
    <source>
        <strain evidence="14">NC1722</strain>
    </source>
</reference>
<dbReference type="FunFam" id="4.10.365.10:FF:000002">
    <property type="entry name" value="cyclin-dependent kinase inhibitor 1C"/>
    <property type="match status" value="1"/>
</dbReference>
<evidence type="ECO:0000313" key="15">
    <source>
        <dbReference type="Proteomes" id="UP001221898"/>
    </source>
</evidence>
<evidence type="ECO:0000256" key="9">
    <source>
        <dbReference type="ARBA" id="ARBA00067667"/>
    </source>
</evidence>
<name>A0AAD7X0Y3_9TELE</name>
<sequence>MSNVQLSSSTLERLAARRTFPLHARTGACRNLFGPVDHEELNREMKLQLREISERDQRRWNFNFEADTPLSGDYQWEETPVESSPVFYQDSVQSGRRRVTVPVIVNPCSDVTPADCTTQDVRTPRPVDERLSSPEATMPRSSEVNQENCSDKLNSGKHNRKTIVCVRRKRTTTTDLTTTTATHITDFYMKRKRIRTDSTETNSLKRYFALRDSEDHFLLLPARGGRWTRRERERSTYGRPLRGVPVRIACRLSGLWVAREYSPKDLYSDKCSKLVALYAVT</sequence>
<evidence type="ECO:0000313" key="14">
    <source>
        <dbReference type="EMBL" id="KAJ8417011.1"/>
    </source>
</evidence>
<keyword evidence="6" id="KW-0131">Cell cycle</keyword>
<evidence type="ECO:0000256" key="8">
    <source>
        <dbReference type="ARBA" id="ARBA00062980"/>
    </source>
</evidence>
<evidence type="ECO:0000256" key="12">
    <source>
        <dbReference type="SAM" id="MobiDB-lite"/>
    </source>
</evidence>
<dbReference type="GO" id="GO:0004861">
    <property type="term" value="F:cyclin-dependent protein serine/threonine kinase inhibitor activity"/>
    <property type="evidence" value="ECO:0007669"/>
    <property type="project" value="InterPro"/>
</dbReference>
<feature type="compositionally biased region" description="Polar residues" evidence="12">
    <location>
        <begin position="139"/>
        <end position="153"/>
    </location>
</feature>
<feature type="region of interest" description="Disordered" evidence="12">
    <location>
        <begin position="115"/>
        <end position="155"/>
    </location>
</feature>
<keyword evidence="4" id="KW-0649">Protein kinase inhibitor</keyword>
<evidence type="ECO:0000256" key="11">
    <source>
        <dbReference type="ARBA" id="ARBA00078591"/>
    </source>
</evidence>
<keyword evidence="3" id="KW-0488">Methylation</keyword>
<proteinExistence type="inferred from homology"/>
<evidence type="ECO:0000256" key="5">
    <source>
        <dbReference type="ARBA" id="ARBA00023242"/>
    </source>
</evidence>
<dbReference type="EMBL" id="JAINUG010000004">
    <property type="protein sequence ID" value="KAJ8417011.1"/>
    <property type="molecule type" value="Genomic_DNA"/>
</dbReference>
<feature type="compositionally biased region" description="Basic and acidic residues" evidence="12">
    <location>
        <begin position="122"/>
        <end position="132"/>
    </location>
</feature>
<comment type="subcellular location">
    <subcellularLocation>
        <location evidence="1">Nucleus</location>
    </subcellularLocation>
</comment>
<organism evidence="14 15">
    <name type="scientific">Aldrovandia affinis</name>
    <dbReference type="NCBI Taxonomy" id="143900"/>
    <lineage>
        <taxon>Eukaryota</taxon>
        <taxon>Metazoa</taxon>
        <taxon>Chordata</taxon>
        <taxon>Craniata</taxon>
        <taxon>Vertebrata</taxon>
        <taxon>Euteleostomi</taxon>
        <taxon>Actinopterygii</taxon>
        <taxon>Neopterygii</taxon>
        <taxon>Teleostei</taxon>
        <taxon>Notacanthiformes</taxon>
        <taxon>Halosauridae</taxon>
        <taxon>Aldrovandia</taxon>
    </lineage>
</organism>
<evidence type="ECO:0000256" key="3">
    <source>
        <dbReference type="ARBA" id="ARBA00022481"/>
    </source>
</evidence>
<evidence type="ECO:0000256" key="4">
    <source>
        <dbReference type="ARBA" id="ARBA00023013"/>
    </source>
</evidence>
<dbReference type="GO" id="GO:0045892">
    <property type="term" value="P:negative regulation of DNA-templated transcription"/>
    <property type="evidence" value="ECO:0007669"/>
    <property type="project" value="UniProtKB-ARBA"/>
</dbReference>
<evidence type="ECO:0000256" key="6">
    <source>
        <dbReference type="ARBA" id="ARBA00023306"/>
    </source>
</evidence>
<dbReference type="PANTHER" id="PTHR10265:SF44">
    <property type="entry name" value="CYCLIN-DEPENDENT KINASE INHIBITOR 1C"/>
    <property type="match status" value="1"/>
</dbReference>
<comment type="subunit">
    <text evidence="8">Interacts with PCNA.</text>
</comment>
<dbReference type="InterPro" id="IPR003175">
    <property type="entry name" value="CDI_dom"/>
</dbReference>
<comment type="function">
    <text evidence="7">Potent tight-binding inhibitor of several G1 cyclin/CDK complexes (cyclin E-CDK2, cyclin D2-CDK4, and cyclin A-CDK2) and, to lesser extent, of the mitotic cyclin B-CDC2. Negative regulator of cell proliferation. May play a role in maintenance of the non-proliferative state throughout life.</text>
</comment>
<dbReference type="AlphaFoldDB" id="A0AAD7X0Y3"/>
<dbReference type="Proteomes" id="UP001221898">
    <property type="component" value="Unassembled WGS sequence"/>
</dbReference>
<keyword evidence="15" id="KW-1185">Reference proteome</keyword>
<comment type="caution">
    <text evidence="14">The sequence shown here is derived from an EMBL/GenBank/DDBJ whole genome shotgun (WGS) entry which is preliminary data.</text>
</comment>
<dbReference type="Gene3D" id="4.10.365.10">
    <property type="entry name" value="p27"/>
    <property type="match status" value="1"/>
</dbReference>
<dbReference type="PANTHER" id="PTHR10265">
    <property type="entry name" value="CYCLIN-DEPENDENT KINASE INHIBITOR 1"/>
    <property type="match status" value="1"/>
</dbReference>
<gene>
    <name evidence="14" type="ORF">AAFF_G00282380</name>
</gene>
<dbReference type="Pfam" id="PF02234">
    <property type="entry name" value="CDI"/>
    <property type="match status" value="1"/>
</dbReference>
<evidence type="ECO:0000256" key="10">
    <source>
        <dbReference type="ARBA" id="ARBA00076482"/>
    </source>
</evidence>
<dbReference type="GO" id="GO:0005634">
    <property type="term" value="C:nucleus"/>
    <property type="evidence" value="ECO:0007669"/>
    <property type="project" value="UniProtKB-SubCell"/>
</dbReference>